<dbReference type="EMBL" id="LAZR01046316">
    <property type="protein sequence ID" value="KKK96822.1"/>
    <property type="molecule type" value="Genomic_DNA"/>
</dbReference>
<protein>
    <submittedName>
        <fullName evidence="1">Uncharacterized protein</fullName>
    </submittedName>
</protein>
<dbReference type="AlphaFoldDB" id="A0A0F8ZSF5"/>
<gene>
    <name evidence="1" type="ORF">LCGC14_2658960</name>
</gene>
<evidence type="ECO:0000313" key="1">
    <source>
        <dbReference type="EMBL" id="KKK96822.1"/>
    </source>
</evidence>
<name>A0A0F8ZSF5_9ZZZZ</name>
<accession>A0A0F8ZSF5</accession>
<proteinExistence type="predicted"/>
<reference evidence="1" key="1">
    <citation type="journal article" date="2015" name="Nature">
        <title>Complex archaea that bridge the gap between prokaryotes and eukaryotes.</title>
        <authorList>
            <person name="Spang A."/>
            <person name="Saw J.H."/>
            <person name="Jorgensen S.L."/>
            <person name="Zaremba-Niedzwiedzka K."/>
            <person name="Martijn J."/>
            <person name="Lind A.E."/>
            <person name="van Eijk R."/>
            <person name="Schleper C."/>
            <person name="Guy L."/>
            <person name="Ettema T.J."/>
        </authorList>
    </citation>
    <scope>NUCLEOTIDE SEQUENCE</scope>
</reference>
<sequence>MPVNSGPQEQERVRSRIGSLILEFFAIVKNHEWIVKQTFHM</sequence>
<organism evidence="1">
    <name type="scientific">marine sediment metagenome</name>
    <dbReference type="NCBI Taxonomy" id="412755"/>
    <lineage>
        <taxon>unclassified sequences</taxon>
        <taxon>metagenomes</taxon>
        <taxon>ecological metagenomes</taxon>
    </lineage>
</organism>
<comment type="caution">
    <text evidence="1">The sequence shown here is derived from an EMBL/GenBank/DDBJ whole genome shotgun (WGS) entry which is preliminary data.</text>
</comment>
<feature type="non-terminal residue" evidence="1">
    <location>
        <position position="41"/>
    </location>
</feature>